<evidence type="ECO:0000256" key="1">
    <source>
        <dbReference type="SAM" id="Phobius"/>
    </source>
</evidence>
<accession>A0A6M0H4E0</accession>
<organism evidence="2 3">
    <name type="scientific">Clostridium senegalense</name>
    <dbReference type="NCBI Taxonomy" id="1465809"/>
    <lineage>
        <taxon>Bacteria</taxon>
        <taxon>Bacillati</taxon>
        <taxon>Bacillota</taxon>
        <taxon>Clostridia</taxon>
        <taxon>Eubacteriales</taxon>
        <taxon>Clostridiaceae</taxon>
        <taxon>Clostridium</taxon>
    </lineage>
</organism>
<dbReference type="EMBL" id="JAAGPU010000019">
    <property type="protein sequence ID" value="NEU05387.1"/>
    <property type="molecule type" value="Genomic_DNA"/>
</dbReference>
<proteinExistence type="predicted"/>
<evidence type="ECO:0000313" key="2">
    <source>
        <dbReference type="EMBL" id="NEU05387.1"/>
    </source>
</evidence>
<gene>
    <name evidence="2" type="ORF">G3M99_11080</name>
</gene>
<keyword evidence="3" id="KW-1185">Reference proteome</keyword>
<reference evidence="2 3" key="1">
    <citation type="submission" date="2020-02" db="EMBL/GenBank/DDBJ databases">
        <title>Genome assembly of a novel Clostridium senegalense strain.</title>
        <authorList>
            <person name="Gupta T.B."/>
            <person name="Jauregui R."/>
            <person name="Maclean P."/>
            <person name="Nawarathana A."/>
            <person name="Brightwell G."/>
        </authorList>
    </citation>
    <scope>NUCLEOTIDE SEQUENCE [LARGE SCALE GENOMIC DNA]</scope>
    <source>
        <strain evidence="2 3">AGRFS4</strain>
    </source>
</reference>
<keyword evidence="1" id="KW-0472">Membrane</keyword>
<keyword evidence="1" id="KW-0812">Transmembrane</keyword>
<dbReference type="Proteomes" id="UP000481872">
    <property type="component" value="Unassembled WGS sequence"/>
</dbReference>
<dbReference type="Pfam" id="PF10688">
    <property type="entry name" value="Imp-YgjV"/>
    <property type="match status" value="1"/>
</dbReference>
<evidence type="ECO:0000313" key="3">
    <source>
        <dbReference type="Proteomes" id="UP000481872"/>
    </source>
</evidence>
<dbReference type="AlphaFoldDB" id="A0A6M0H4E0"/>
<keyword evidence="1" id="KW-1133">Transmembrane helix</keyword>
<protein>
    <submittedName>
        <fullName evidence="2">YgjV family protein</fullName>
    </submittedName>
</protein>
<comment type="caution">
    <text evidence="2">The sequence shown here is derived from an EMBL/GenBank/DDBJ whole genome shotgun (WGS) entry which is preliminary data.</text>
</comment>
<feature type="transmembrane region" description="Helical" evidence="1">
    <location>
        <begin position="6"/>
        <end position="25"/>
    </location>
</feature>
<name>A0A6M0H4E0_9CLOT</name>
<sequence length="79" mass="9046">MLGIPMIEWVGYAASLFIAISLLMTSIIKLRIFNTIGCILFVVYGFVIRAYPVIVTNGAIILINFWNLYRIYLDNKDLE</sequence>
<dbReference type="RefSeq" id="WP_199870220.1">
    <property type="nucleotide sequence ID" value="NZ_JAAGPU010000019.1"/>
</dbReference>
<dbReference type="InterPro" id="IPR019629">
    <property type="entry name" value="Uncharacterised_HI1736/YgjV"/>
</dbReference>